<feature type="binding site" evidence="12">
    <location>
        <position position="113"/>
    </location>
    <ligand>
        <name>a divalent metal cation</name>
        <dbReference type="ChEBI" id="CHEBI:60240"/>
    </ligand>
</feature>
<dbReference type="EC" id="3.1.26.4" evidence="13"/>
<evidence type="ECO:0000256" key="6">
    <source>
        <dbReference type="ARBA" id="ARBA00022490"/>
    </source>
</evidence>
<evidence type="ECO:0000256" key="3">
    <source>
        <dbReference type="ARBA" id="ARBA00004065"/>
    </source>
</evidence>
<dbReference type="InterPro" id="IPR024567">
    <property type="entry name" value="RNase_HII/HIII_dom"/>
</dbReference>
<evidence type="ECO:0000259" key="14">
    <source>
        <dbReference type="PROSITE" id="PS51975"/>
    </source>
</evidence>
<dbReference type="GO" id="GO:0006298">
    <property type="term" value="P:mismatch repair"/>
    <property type="evidence" value="ECO:0007669"/>
    <property type="project" value="TreeGrafter"/>
</dbReference>
<sequence>MENFITHIGVDESGKGDFFGPLVIAGVLVDEKSAKLFAELGIKDSKKITDKKILTLEPVIKEHAPHSVIAISNGKYNELYANIKNLNKLLAWGHARTIENILEKHECTYAISDKFGNDHFIQDALMKKGREIKLDQMVRGESDIAVAAASVLARAAFVHKIADMQCQYGINFPKGCAAQVKDCAGEFISKYGKDRLKEVCKTHFKTYNEV</sequence>
<accession>A0A9D1JP49</accession>
<dbReference type="CDD" id="cd06590">
    <property type="entry name" value="RNase_HII_bacteria_HIII_like"/>
    <property type="match status" value="1"/>
</dbReference>
<feature type="binding site" evidence="12">
    <location>
        <position position="11"/>
    </location>
    <ligand>
        <name>a divalent metal cation</name>
        <dbReference type="ChEBI" id="CHEBI:60240"/>
    </ligand>
</feature>
<protein>
    <recommendedName>
        <fullName evidence="13">Ribonuclease</fullName>
        <ecNumber evidence="13">3.1.26.4</ecNumber>
    </recommendedName>
</protein>
<evidence type="ECO:0000256" key="13">
    <source>
        <dbReference type="RuleBase" id="RU003515"/>
    </source>
</evidence>
<keyword evidence="6" id="KW-0963">Cytoplasm</keyword>
<evidence type="ECO:0000256" key="8">
    <source>
        <dbReference type="ARBA" id="ARBA00022723"/>
    </source>
</evidence>
<dbReference type="NCBIfam" id="TIGR00716">
    <property type="entry name" value="rnhC"/>
    <property type="match status" value="1"/>
</dbReference>
<name>A0A9D1JP49_9BACT</name>
<reference evidence="15" key="1">
    <citation type="submission" date="2020-10" db="EMBL/GenBank/DDBJ databases">
        <authorList>
            <person name="Gilroy R."/>
        </authorList>
    </citation>
    <scope>NUCLEOTIDE SEQUENCE</scope>
    <source>
        <strain evidence="15">6276</strain>
    </source>
</reference>
<comment type="subcellular location">
    <subcellularLocation>
        <location evidence="4">Cytoplasm</location>
    </subcellularLocation>
</comment>
<dbReference type="Proteomes" id="UP000823928">
    <property type="component" value="Unassembled WGS sequence"/>
</dbReference>
<keyword evidence="7 12" id="KW-0540">Nuclease</keyword>
<evidence type="ECO:0000256" key="2">
    <source>
        <dbReference type="ARBA" id="ARBA00001946"/>
    </source>
</evidence>
<reference evidence="15" key="2">
    <citation type="journal article" date="2021" name="PeerJ">
        <title>Extensive microbial diversity within the chicken gut microbiome revealed by metagenomics and culture.</title>
        <authorList>
            <person name="Gilroy R."/>
            <person name="Ravi A."/>
            <person name="Getino M."/>
            <person name="Pursley I."/>
            <person name="Horton D.L."/>
            <person name="Alikhan N.F."/>
            <person name="Baker D."/>
            <person name="Gharbi K."/>
            <person name="Hall N."/>
            <person name="Watson M."/>
            <person name="Adriaenssens E.M."/>
            <person name="Foster-Nyarko E."/>
            <person name="Jarju S."/>
            <person name="Secka A."/>
            <person name="Antonio M."/>
            <person name="Oren A."/>
            <person name="Chaudhuri R.R."/>
            <person name="La Ragione R."/>
            <person name="Hildebrand F."/>
            <person name="Pallen M.J."/>
        </authorList>
    </citation>
    <scope>NUCLEOTIDE SEQUENCE</scope>
    <source>
        <strain evidence="15">6276</strain>
    </source>
</reference>
<organism evidence="15 16">
    <name type="scientific">Candidatus Scatousia excrementigallinarum</name>
    <dbReference type="NCBI Taxonomy" id="2840935"/>
    <lineage>
        <taxon>Bacteria</taxon>
        <taxon>Candidatus Scatousia</taxon>
    </lineage>
</organism>
<evidence type="ECO:0000313" key="16">
    <source>
        <dbReference type="Proteomes" id="UP000823928"/>
    </source>
</evidence>
<comment type="caution">
    <text evidence="15">The sequence shown here is derived from an EMBL/GenBank/DDBJ whole genome shotgun (WGS) entry which is preliminary data.</text>
</comment>
<dbReference type="SUPFAM" id="SSF53098">
    <property type="entry name" value="Ribonuclease H-like"/>
    <property type="match status" value="1"/>
</dbReference>
<evidence type="ECO:0000313" key="15">
    <source>
        <dbReference type="EMBL" id="HIS37697.1"/>
    </source>
</evidence>
<evidence type="ECO:0000256" key="12">
    <source>
        <dbReference type="PROSITE-ProRule" id="PRU01319"/>
    </source>
</evidence>
<evidence type="ECO:0000256" key="7">
    <source>
        <dbReference type="ARBA" id="ARBA00022722"/>
    </source>
</evidence>
<dbReference type="GO" id="GO:0005737">
    <property type="term" value="C:cytoplasm"/>
    <property type="evidence" value="ECO:0007669"/>
    <property type="project" value="UniProtKB-SubCell"/>
</dbReference>
<dbReference type="GO" id="GO:0003723">
    <property type="term" value="F:RNA binding"/>
    <property type="evidence" value="ECO:0007669"/>
    <property type="project" value="UniProtKB-UniRule"/>
</dbReference>
<evidence type="ECO:0000256" key="11">
    <source>
        <dbReference type="ARBA" id="ARBA00022842"/>
    </source>
</evidence>
<proteinExistence type="inferred from homology"/>
<dbReference type="InterPro" id="IPR001352">
    <property type="entry name" value="RNase_HII/HIII"/>
</dbReference>
<dbReference type="AlphaFoldDB" id="A0A9D1JP49"/>
<dbReference type="Gene3D" id="3.30.420.10">
    <property type="entry name" value="Ribonuclease H-like superfamily/Ribonuclease H"/>
    <property type="match status" value="1"/>
</dbReference>
<dbReference type="Pfam" id="PF01351">
    <property type="entry name" value="RNase_HII"/>
    <property type="match status" value="1"/>
</dbReference>
<keyword evidence="10 12" id="KW-0378">Hydrolase</keyword>
<feature type="binding site" evidence="12">
    <location>
        <position position="12"/>
    </location>
    <ligand>
        <name>a divalent metal cation</name>
        <dbReference type="ChEBI" id="CHEBI:60240"/>
    </ligand>
</feature>
<dbReference type="EMBL" id="DVIU01000283">
    <property type="protein sequence ID" value="HIS37697.1"/>
    <property type="molecule type" value="Genomic_DNA"/>
</dbReference>
<keyword evidence="11" id="KW-0460">Magnesium</keyword>
<dbReference type="GO" id="GO:0032299">
    <property type="term" value="C:ribonuclease H2 complex"/>
    <property type="evidence" value="ECO:0007669"/>
    <property type="project" value="TreeGrafter"/>
</dbReference>
<dbReference type="PANTHER" id="PTHR10954">
    <property type="entry name" value="RIBONUCLEASE H2 SUBUNIT A"/>
    <property type="match status" value="1"/>
</dbReference>
<dbReference type="PROSITE" id="PS51975">
    <property type="entry name" value="RNASE_H_2"/>
    <property type="match status" value="1"/>
</dbReference>
<evidence type="ECO:0000256" key="10">
    <source>
        <dbReference type="ARBA" id="ARBA00022801"/>
    </source>
</evidence>
<keyword evidence="9 12" id="KW-0255">Endonuclease</keyword>
<evidence type="ECO:0000256" key="9">
    <source>
        <dbReference type="ARBA" id="ARBA00022759"/>
    </source>
</evidence>
<dbReference type="InterPro" id="IPR012337">
    <property type="entry name" value="RNaseH-like_sf"/>
</dbReference>
<evidence type="ECO:0000256" key="4">
    <source>
        <dbReference type="ARBA" id="ARBA00004496"/>
    </source>
</evidence>
<comment type="catalytic activity">
    <reaction evidence="1 12 13">
        <text>Endonucleolytic cleavage to 5'-phosphomonoester.</text>
        <dbReference type="EC" id="3.1.26.4"/>
    </reaction>
</comment>
<dbReference type="GO" id="GO:0004523">
    <property type="term" value="F:RNA-DNA hybrid ribonuclease activity"/>
    <property type="evidence" value="ECO:0007669"/>
    <property type="project" value="UniProtKB-UniRule"/>
</dbReference>
<dbReference type="GO" id="GO:0043137">
    <property type="term" value="P:DNA replication, removal of RNA primer"/>
    <property type="evidence" value="ECO:0007669"/>
    <property type="project" value="TreeGrafter"/>
</dbReference>
<evidence type="ECO:0000256" key="1">
    <source>
        <dbReference type="ARBA" id="ARBA00000077"/>
    </source>
</evidence>
<dbReference type="InterPro" id="IPR004641">
    <property type="entry name" value="RNase_HIII"/>
</dbReference>
<dbReference type="GO" id="GO:0046872">
    <property type="term" value="F:metal ion binding"/>
    <property type="evidence" value="ECO:0007669"/>
    <property type="project" value="UniProtKB-KW"/>
</dbReference>
<gene>
    <name evidence="15" type="primary">rnhC</name>
    <name evidence="15" type="ORF">IAC10_13915</name>
</gene>
<evidence type="ECO:0000256" key="5">
    <source>
        <dbReference type="ARBA" id="ARBA00008378"/>
    </source>
</evidence>
<keyword evidence="8 12" id="KW-0479">Metal-binding</keyword>
<dbReference type="InterPro" id="IPR036397">
    <property type="entry name" value="RNaseH_sf"/>
</dbReference>
<comment type="cofactor">
    <cofactor evidence="12">
        <name>Mn(2+)</name>
        <dbReference type="ChEBI" id="CHEBI:29035"/>
    </cofactor>
    <cofactor evidence="12">
        <name>Mg(2+)</name>
        <dbReference type="ChEBI" id="CHEBI:18420"/>
    </cofactor>
    <text evidence="12">Manganese or magnesium. Binds 1 divalent metal ion per monomer in the absence of substrate. May bind a second metal ion after substrate binding.</text>
</comment>
<dbReference type="PANTHER" id="PTHR10954:SF23">
    <property type="entry name" value="RIBONUCLEASE"/>
    <property type="match status" value="1"/>
</dbReference>
<comment type="similarity">
    <text evidence="5">Belongs to the RNase HII family. RnhC subfamily.</text>
</comment>
<comment type="cofactor">
    <cofactor evidence="2">
        <name>Mg(2+)</name>
        <dbReference type="ChEBI" id="CHEBI:18420"/>
    </cofactor>
</comment>
<comment type="function">
    <text evidence="3 13">Endonuclease that specifically degrades the RNA of RNA-DNA hybrids.</text>
</comment>
<feature type="domain" description="RNase H type-2" evidence="14">
    <location>
        <begin position="5"/>
        <end position="210"/>
    </location>
</feature>